<dbReference type="Pfam" id="PF01979">
    <property type="entry name" value="Amidohydro_1"/>
    <property type="match status" value="1"/>
</dbReference>
<gene>
    <name evidence="3" type="ORF">BCO9919_06232</name>
</gene>
<dbReference type="InterPro" id="IPR011059">
    <property type="entry name" value="Metal-dep_hydrolase_composite"/>
</dbReference>
<evidence type="ECO:0000313" key="3">
    <source>
        <dbReference type="EMBL" id="CAB3974370.1"/>
    </source>
</evidence>
<dbReference type="Gene3D" id="3.20.20.140">
    <property type="entry name" value="Metal-dependent hydrolases"/>
    <property type="match status" value="1"/>
</dbReference>
<reference evidence="3 4" key="1">
    <citation type="submission" date="2020-04" db="EMBL/GenBank/DDBJ databases">
        <authorList>
            <person name="Depoorter E."/>
        </authorList>
    </citation>
    <scope>NUCLEOTIDE SEQUENCE [LARGE SCALE GENOMIC DNA]</scope>
    <source>
        <strain evidence="3 4">BCC0132</strain>
    </source>
</reference>
<dbReference type="RefSeq" id="WP_175240563.1">
    <property type="nucleotide sequence ID" value="NZ_CABWIK020000057.1"/>
</dbReference>
<dbReference type="InterPro" id="IPR051781">
    <property type="entry name" value="Metallo-dep_Hydrolase"/>
</dbReference>
<dbReference type="Gene3D" id="2.30.40.10">
    <property type="entry name" value="Urease, subunit C, domain 1"/>
    <property type="match status" value="1"/>
</dbReference>
<evidence type="ECO:0000313" key="4">
    <source>
        <dbReference type="Proteomes" id="UP000494322"/>
    </source>
</evidence>
<dbReference type="GO" id="GO:0016810">
    <property type="term" value="F:hydrolase activity, acting on carbon-nitrogen (but not peptide) bonds"/>
    <property type="evidence" value="ECO:0007669"/>
    <property type="project" value="InterPro"/>
</dbReference>
<feature type="region of interest" description="Disordered" evidence="1">
    <location>
        <begin position="132"/>
        <end position="162"/>
    </location>
</feature>
<dbReference type="InterPro" id="IPR032466">
    <property type="entry name" value="Metal_Hydrolase"/>
</dbReference>
<sequence>MIIFKNVRIFDGTGSPPFAGEVAVEENRIVSVAPGGSTRGTAYQADVHVIDGEGAVLMPGMVEAHAHLTWPSSVERPVREMAMPPEALALTAARNARILLDYGITSAYSAGAMSQRLEIYLAEQIESGGLPGPRFIPSSIEKEPPAGEDNTFNPGKSEHQLGGPNEVRAFIKECAEFGAKSVKFLISGESQLRPGASLELQYKDEELQAAHEQAVESGIWLNGHAHAAEAVKLGARNGFRMLYHCTHADEEALDLLEERKDDIFVAPAIGVLQALLDFTPPPGMDLTEQKADARDVMERHRKLIPEMRRRGIRVLPFGDYGFPFNPHGWNARDLDIFVKQMGFTPIDALVAATKLGGELMGMGNELGMIKPGYLADILLVKGDVTQDVTLLQDKQNILAVMKDGKFHKEFSGTALAHC</sequence>
<dbReference type="SUPFAM" id="SSF51338">
    <property type="entry name" value="Composite domain of metallo-dependent hydrolases"/>
    <property type="match status" value="1"/>
</dbReference>
<dbReference type="EMBL" id="CABWIK020000057">
    <property type="protein sequence ID" value="CAB3974370.1"/>
    <property type="molecule type" value="Genomic_DNA"/>
</dbReference>
<name>A0A6J5JSK3_9BURK</name>
<proteinExistence type="predicted"/>
<organism evidence="3 4">
    <name type="scientific">Burkholderia cenocepacia</name>
    <dbReference type="NCBI Taxonomy" id="95486"/>
    <lineage>
        <taxon>Bacteria</taxon>
        <taxon>Pseudomonadati</taxon>
        <taxon>Pseudomonadota</taxon>
        <taxon>Betaproteobacteria</taxon>
        <taxon>Burkholderiales</taxon>
        <taxon>Burkholderiaceae</taxon>
        <taxon>Burkholderia</taxon>
        <taxon>Burkholderia cepacia complex</taxon>
    </lineage>
</organism>
<accession>A0A6J5JSK3</accession>
<dbReference type="AlphaFoldDB" id="A0A6J5JSK3"/>
<dbReference type="InterPro" id="IPR006680">
    <property type="entry name" value="Amidohydro-rel"/>
</dbReference>
<dbReference type="SUPFAM" id="SSF51556">
    <property type="entry name" value="Metallo-dependent hydrolases"/>
    <property type="match status" value="1"/>
</dbReference>
<dbReference type="PANTHER" id="PTHR43135">
    <property type="entry name" value="ALPHA-D-RIBOSE 1-METHYLPHOSPHONATE 5-TRIPHOSPHATE DIPHOSPHATASE"/>
    <property type="match status" value="1"/>
</dbReference>
<evidence type="ECO:0000259" key="2">
    <source>
        <dbReference type="Pfam" id="PF01979"/>
    </source>
</evidence>
<protein>
    <submittedName>
        <fullName evidence="3">Peptidase M38</fullName>
    </submittedName>
</protein>
<dbReference type="Proteomes" id="UP000494322">
    <property type="component" value="Unassembled WGS sequence"/>
</dbReference>
<dbReference type="PANTHER" id="PTHR43135:SF3">
    <property type="entry name" value="ALPHA-D-RIBOSE 1-METHYLPHOSPHONATE 5-TRIPHOSPHATE DIPHOSPHATASE"/>
    <property type="match status" value="1"/>
</dbReference>
<feature type="domain" description="Amidohydrolase-related" evidence="2">
    <location>
        <begin position="56"/>
        <end position="405"/>
    </location>
</feature>
<evidence type="ECO:0000256" key="1">
    <source>
        <dbReference type="SAM" id="MobiDB-lite"/>
    </source>
</evidence>